<keyword evidence="7" id="KW-1185">Reference proteome</keyword>
<dbReference type="InterPro" id="IPR036390">
    <property type="entry name" value="WH_DNA-bd_sf"/>
</dbReference>
<organism evidence="6 7">
    <name type="scientific">Nitratireductor arenosus</name>
    <dbReference type="NCBI Taxonomy" id="2682096"/>
    <lineage>
        <taxon>Bacteria</taxon>
        <taxon>Pseudomonadati</taxon>
        <taxon>Pseudomonadota</taxon>
        <taxon>Alphaproteobacteria</taxon>
        <taxon>Hyphomicrobiales</taxon>
        <taxon>Phyllobacteriaceae</taxon>
        <taxon>Nitratireductor</taxon>
    </lineage>
</organism>
<dbReference type="Pfam" id="PF03466">
    <property type="entry name" value="LysR_substrate"/>
    <property type="match status" value="1"/>
</dbReference>
<gene>
    <name evidence="6" type="ORF">GN330_17960</name>
</gene>
<dbReference type="CDD" id="cd08432">
    <property type="entry name" value="PBP2_GcdR_TrpI_HvrB_AmpR_like"/>
    <property type="match status" value="1"/>
</dbReference>
<dbReference type="InterPro" id="IPR058163">
    <property type="entry name" value="LysR-type_TF_proteobact-type"/>
</dbReference>
<dbReference type="GO" id="GO:0006351">
    <property type="term" value="P:DNA-templated transcription"/>
    <property type="evidence" value="ECO:0007669"/>
    <property type="project" value="TreeGrafter"/>
</dbReference>
<reference evidence="6 7" key="1">
    <citation type="submission" date="2019-12" db="EMBL/GenBank/DDBJ databases">
        <title>Nitratireductor arenosus sp. nov., Isolated from sea sand, Jeju island, South Korea.</title>
        <authorList>
            <person name="Kim W."/>
        </authorList>
    </citation>
    <scope>NUCLEOTIDE SEQUENCE [LARGE SCALE GENOMIC DNA]</scope>
    <source>
        <strain evidence="6 7">CAU 1489</strain>
    </source>
</reference>
<accession>A0A844QM67</accession>
<dbReference type="GO" id="GO:0043565">
    <property type="term" value="F:sequence-specific DNA binding"/>
    <property type="evidence" value="ECO:0007669"/>
    <property type="project" value="TreeGrafter"/>
</dbReference>
<dbReference type="Proteomes" id="UP000463224">
    <property type="component" value="Unassembled WGS sequence"/>
</dbReference>
<name>A0A844QM67_9HYPH</name>
<dbReference type="PANTHER" id="PTHR30537:SF74">
    <property type="entry name" value="HTH-TYPE TRANSCRIPTIONAL REGULATOR TRPI"/>
    <property type="match status" value="1"/>
</dbReference>
<dbReference type="PRINTS" id="PR00039">
    <property type="entry name" value="HTHLYSR"/>
</dbReference>
<dbReference type="Gene3D" id="1.10.10.10">
    <property type="entry name" value="Winged helix-like DNA-binding domain superfamily/Winged helix DNA-binding domain"/>
    <property type="match status" value="1"/>
</dbReference>
<comment type="caution">
    <text evidence="6">The sequence shown here is derived from an EMBL/GenBank/DDBJ whole genome shotgun (WGS) entry which is preliminary data.</text>
</comment>
<dbReference type="FunFam" id="1.10.10.10:FF:000038">
    <property type="entry name" value="Glycine cleavage system transcriptional activator"/>
    <property type="match status" value="1"/>
</dbReference>
<keyword evidence="4" id="KW-0804">Transcription</keyword>
<evidence type="ECO:0000259" key="5">
    <source>
        <dbReference type="PROSITE" id="PS50931"/>
    </source>
</evidence>
<dbReference type="RefSeq" id="WP_156714092.1">
    <property type="nucleotide sequence ID" value="NZ_WPHG01000004.1"/>
</dbReference>
<dbReference type="SUPFAM" id="SSF46785">
    <property type="entry name" value="Winged helix' DNA-binding domain"/>
    <property type="match status" value="1"/>
</dbReference>
<dbReference type="InterPro" id="IPR000847">
    <property type="entry name" value="LysR_HTH_N"/>
</dbReference>
<feature type="domain" description="HTH lysR-type" evidence="5">
    <location>
        <begin position="6"/>
        <end position="63"/>
    </location>
</feature>
<evidence type="ECO:0000313" key="7">
    <source>
        <dbReference type="Proteomes" id="UP000463224"/>
    </source>
</evidence>
<dbReference type="AlphaFoldDB" id="A0A844QM67"/>
<dbReference type="InterPro" id="IPR005119">
    <property type="entry name" value="LysR_subst-bd"/>
</dbReference>
<keyword evidence="2" id="KW-0805">Transcription regulation</keyword>
<evidence type="ECO:0000256" key="4">
    <source>
        <dbReference type="ARBA" id="ARBA00023163"/>
    </source>
</evidence>
<proteinExistence type="inferred from homology"/>
<evidence type="ECO:0000256" key="1">
    <source>
        <dbReference type="ARBA" id="ARBA00009437"/>
    </source>
</evidence>
<evidence type="ECO:0000256" key="3">
    <source>
        <dbReference type="ARBA" id="ARBA00023125"/>
    </source>
</evidence>
<dbReference type="Gene3D" id="3.40.190.10">
    <property type="entry name" value="Periplasmic binding protein-like II"/>
    <property type="match status" value="2"/>
</dbReference>
<dbReference type="SUPFAM" id="SSF53850">
    <property type="entry name" value="Periplasmic binding protein-like II"/>
    <property type="match status" value="1"/>
</dbReference>
<sequence length="297" mass="32297">MATQLPPLAAIRAFEAVARHGSFTRAAGELGMTQSAVSYQIKVLEERVGTPLFVRRPRRIALTEIGRRLAPAVSEAFEHIAAAWQEARHGAQGTLVINTLQTFATAWLARHVGSFQLAHPGIAVRIETEQKVIDFARNEADVAIRAGSGGWPGLVEHQLIGTDFSPMLSPRLAASVGGLREPVDLLKLPIVSPNDPWWPDWLVRAGLAADALAGRPRTSLGSQSVEASAAIAGQGVALLTTAFYRQEIEAGLLVQPFDIVGTEGQRYFLVYPEARRNAPKTRAFRDWILPLFDQKTA</sequence>
<protein>
    <submittedName>
        <fullName evidence="6">LysR family transcriptional regulator</fullName>
    </submittedName>
</protein>
<evidence type="ECO:0000256" key="2">
    <source>
        <dbReference type="ARBA" id="ARBA00023015"/>
    </source>
</evidence>
<dbReference type="EMBL" id="WPHG01000004">
    <property type="protein sequence ID" value="MVA99138.1"/>
    <property type="molecule type" value="Genomic_DNA"/>
</dbReference>
<comment type="similarity">
    <text evidence="1">Belongs to the LysR transcriptional regulatory family.</text>
</comment>
<keyword evidence="3" id="KW-0238">DNA-binding</keyword>
<dbReference type="GO" id="GO:0003700">
    <property type="term" value="F:DNA-binding transcription factor activity"/>
    <property type="evidence" value="ECO:0007669"/>
    <property type="project" value="InterPro"/>
</dbReference>
<evidence type="ECO:0000313" key="6">
    <source>
        <dbReference type="EMBL" id="MVA99138.1"/>
    </source>
</evidence>
<dbReference type="PANTHER" id="PTHR30537">
    <property type="entry name" value="HTH-TYPE TRANSCRIPTIONAL REGULATOR"/>
    <property type="match status" value="1"/>
</dbReference>
<dbReference type="Pfam" id="PF00126">
    <property type="entry name" value="HTH_1"/>
    <property type="match status" value="1"/>
</dbReference>
<dbReference type="InterPro" id="IPR036388">
    <property type="entry name" value="WH-like_DNA-bd_sf"/>
</dbReference>
<dbReference type="PROSITE" id="PS50931">
    <property type="entry name" value="HTH_LYSR"/>
    <property type="match status" value="1"/>
</dbReference>